<evidence type="ECO:0000313" key="2">
    <source>
        <dbReference type="Proteomes" id="UP000094291"/>
    </source>
</evidence>
<dbReference type="Proteomes" id="UP000094291">
    <property type="component" value="Unassembled WGS sequence"/>
</dbReference>
<name>A0A1E2V8Q3_9GAMM</name>
<keyword evidence="2" id="KW-1185">Reference proteome</keyword>
<organism evidence="1 2">
    <name type="scientific">Terasakiispira papahanaumokuakeensis</name>
    <dbReference type="NCBI Taxonomy" id="197479"/>
    <lineage>
        <taxon>Bacteria</taxon>
        <taxon>Pseudomonadati</taxon>
        <taxon>Pseudomonadota</taxon>
        <taxon>Gammaproteobacteria</taxon>
        <taxon>Oceanospirillales</taxon>
        <taxon>Terasakiispira</taxon>
    </lineage>
</organism>
<dbReference type="AlphaFoldDB" id="A0A1E2V8Q3"/>
<dbReference type="STRING" id="197479.BFW38_06540"/>
<comment type="caution">
    <text evidence="1">The sequence shown here is derived from an EMBL/GenBank/DDBJ whole genome shotgun (WGS) entry which is preliminary data.</text>
</comment>
<gene>
    <name evidence="1" type="ORF">BFW38_06540</name>
</gene>
<sequence>MRPCHIHLNINHTKIDICSTIQPLVSLLTSAVTLGERKCTQSMHTINADASIQTNQNEQQDPVTTYKVQNKIKTSKPIITGASASLITTQINI</sequence>
<protein>
    <submittedName>
        <fullName evidence="1">Uncharacterized protein</fullName>
    </submittedName>
</protein>
<accession>A0A1E2V8Q3</accession>
<reference evidence="1 2" key="1">
    <citation type="submission" date="2016-08" db="EMBL/GenBank/DDBJ databases">
        <authorList>
            <person name="Seilhamer J.J."/>
        </authorList>
    </citation>
    <scope>NUCLEOTIDE SEQUENCE [LARGE SCALE GENOMIC DNA]</scope>
    <source>
        <strain evidence="1 2">PH27A</strain>
    </source>
</reference>
<evidence type="ECO:0000313" key="1">
    <source>
        <dbReference type="EMBL" id="ODC03252.1"/>
    </source>
</evidence>
<proteinExistence type="predicted"/>
<dbReference type="EMBL" id="MDTQ01000001">
    <property type="protein sequence ID" value="ODC03252.1"/>
    <property type="molecule type" value="Genomic_DNA"/>
</dbReference>